<organism evidence="1">
    <name type="scientific">Rhizophora mucronata</name>
    <name type="common">Asiatic mangrove</name>
    <dbReference type="NCBI Taxonomy" id="61149"/>
    <lineage>
        <taxon>Eukaryota</taxon>
        <taxon>Viridiplantae</taxon>
        <taxon>Streptophyta</taxon>
        <taxon>Embryophyta</taxon>
        <taxon>Tracheophyta</taxon>
        <taxon>Spermatophyta</taxon>
        <taxon>Magnoliopsida</taxon>
        <taxon>eudicotyledons</taxon>
        <taxon>Gunneridae</taxon>
        <taxon>Pentapetalae</taxon>
        <taxon>rosids</taxon>
        <taxon>fabids</taxon>
        <taxon>Malpighiales</taxon>
        <taxon>Rhizophoraceae</taxon>
        <taxon>Rhizophora</taxon>
    </lineage>
</organism>
<evidence type="ECO:0000313" key="1">
    <source>
        <dbReference type="EMBL" id="MBX47051.1"/>
    </source>
</evidence>
<sequence>MELLTRSHYNQEINIINPIGNCWRRSTRNNPQ</sequence>
<dbReference type="EMBL" id="GGEC01066567">
    <property type="protein sequence ID" value="MBX47051.1"/>
    <property type="molecule type" value="Transcribed_RNA"/>
</dbReference>
<dbReference type="AlphaFoldDB" id="A0A2P2NXF1"/>
<protein>
    <submittedName>
        <fullName evidence="1">Uncharacterized protein</fullName>
    </submittedName>
</protein>
<accession>A0A2P2NXF1</accession>
<name>A0A2P2NXF1_RHIMU</name>
<proteinExistence type="predicted"/>
<reference evidence="1" key="1">
    <citation type="submission" date="2018-02" db="EMBL/GenBank/DDBJ databases">
        <title>Rhizophora mucronata_Transcriptome.</title>
        <authorList>
            <person name="Meera S.P."/>
            <person name="Sreeshan A."/>
            <person name="Augustine A."/>
        </authorList>
    </citation>
    <scope>NUCLEOTIDE SEQUENCE</scope>
    <source>
        <tissue evidence="1">Leaf</tissue>
    </source>
</reference>